<dbReference type="AlphaFoldDB" id="A0A5C3LHL9"/>
<dbReference type="PANTHER" id="PTHR23430">
    <property type="entry name" value="HISTONE H2A"/>
    <property type="match status" value="1"/>
</dbReference>
<evidence type="ECO:0000313" key="2">
    <source>
        <dbReference type="EMBL" id="TFK32308.1"/>
    </source>
</evidence>
<reference evidence="2 3" key="1">
    <citation type="journal article" date="2019" name="Nat. Ecol. Evol.">
        <title>Megaphylogeny resolves global patterns of mushroom evolution.</title>
        <authorList>
            <person name="Varga T."/>
            <person name="Krizsan K."/>
            <person name="Foldi C."/>
            <person name="Dima B."/>
            <person name="Sanchez-Garcia M."/>
            <person name="Sanchez-Ramirez S."/>
            <person name="Szollosi G.J."/>
            <person name="Szarkandi J.G."/>
            <person name="Papp V."/>
            <person name="Albert L."/>
            <person name="Andreopoulos W."/>
            <person name="Angelini C."/>
            <person name="Antonin V."/>
            <person name="Barry K.W."/>
            <person name="Bougher N.L."/>
            <person name="Buchanan P."/>
            <person name="Buyck B."/>
            <person name="Bense V."/>
            <person name="Catcheside P."/>
            <person name="Chovatia M."/>
            <person name="Cooper J."/>
            <person name="Damon W."/>
            <person name="Desjardin D."/>
            <person name="Finy P."/>
            <person name="Geml J."/>
            <person name="Haridas S."/>
            <person name="Hughes K."/>
            <person name="Justo A."/>
            <person name="Karasinski D."/>
            <person name="Kautmanova I."/>
            <person name="Kiss B."/>
            <person name="Kocsube S."/>
            <person name="Kotiranta H."/>
            <person name="LaButti K.M."/>
            <person name="Lechner B.E."/>
            <person name="Liimatainen K."/>
            <person name="Lipzen A."/>
            <person name="Lukacs Z."/>
            <person name="Mihaltcheva S."/>
            <person name="Morgado L.N."/>
            <person name="Niskanen T."/>
            <person name="Noordeloos M.E."/>
            <person name="Ohm R.A."/>
            <person name="Ortiz-Santana B."/>
            <person name="Ovrebo C."/>
            <person name="Racz N."/>
            <person name="Riley R."/>
            <person name="Savchenko A."/>
            <person name="Shiryaev A."/>
            <person name="Soop K."/>
            <person name="Spirin V."/>
            <person name="Szebenyi C."/>
            <person name="Tomsovsky M."/>
            <person name="Tulloss R.E."/>
            <person name="Uehling J."/>
            <person name="Grigoriev I.V."/>
            <person name="Vagvolgyi C."/>
            <person name="Papp T."/>
            <person name="Martin F.M."/>
            <person name="Miettinen O."/>
            <person name="Hibbett D.S."/>
            <person name="Nagy L.G."/>
        </authorList>
    </citation>
    <scope>NUCLEOTIDE SEQUENCE [LARGE SCALE GENOMIC DNA]</scope>
    <source>
        <strain evidence="2 3">CBS 166.37</strain>
    </source>
</reference>
<evidence type="ECO:0000259" key="1">
    <source>
        <dbReference type="Pfam" id="PF16211"/>
    </source>
</evidence>
<name>A0A5C3LHL9_9AGAR</name>
<accession>A0A5C3LHL9</accession>
<dbReference type="SUPFAM" id="SSF47113">
    <property type="entry name" value="Histone-fold"/>
    <property type="match status" value="1"/>
</dbReference>
<dbReference type="GO" id="GO:0046982">
    <property type="term" value="F:protein heterodimerization activity"/>
    <property type="evidence" value="ECO:0007669"/>
    <property type="project" value="InterPro"/>
</dbReference>
<feature type="domain" description="Histone H2A C-terminal" evidence="1">
    <location>
        <begin position="162"/>
        <end position="191"/>
    </location>
</feature>
<dbReference type="InterPro" id="IPR002119">
    <property type="entry name" value="Histone_H2A"/>
</dbReference>
<evidence type="ECO:0000313" key="3">
    <source>
        <dbReference type="Proteomes" id="UP000308652"/>
    </source>
</evidence>
<sequence length="197" mass="21407">MKEKRTSSTYGGSLQDGYLNVFSSLEAPVTWLKETPGDVDNAGFAGATSRTHLGALFQYEAAFPSNLNGCGNSNCKRRPGTLIAVVVGQPNKANAGASRINPVLRYLAAEIFELAGNAARDNKKCRIISRDLQLAIRNDEEYISYLVLLRAIDASMNYRPKRLLGNVISSQGGVIPCILLELLPQRSKAKSDDSQET</sequence>
<dbReference type="InterPro" id="IPR032454">
    <property type="entry name" value="Histone_H2A_C"/>
</dbReference>
<dbReference type="Pfam" id="PF16211">
    <property type="entry name" value="Histone_H2A_C"/>
    <property type="match status" value="1"/>
</dbReference>
<dbReference type="Proteomes" id="UP000308652">
    <property type="component" value="Unassembled WGS sequence"/>
</dbReference>
<dbReference type="STRING" id="68775.A0A5C3LHL9"/>
<dbReference type="GO" id="GO:0030527">
    <property type="term" value="F:structural constituent of chromatin"/>
    <property type="evidence" value="ECO:0007669"/>
    <property type="project" value="InterPro"/>
</dbReference>
<dbReference type="EMBL" id="ML213679">
    <property type="protein sequence ID" value="TFK32308.1"/>
    <property type="molecule type" value="Genomic_DNA"/>
</dbReference>
<dbReference type="Gene3D" id="1.10.20.10">
    <property type="entry name" value="Histone, subunit A"/>
    <property type="match status" value="1"/>
</dbReference>
<dbReference type="OrthoDB" id="9421954at2759"/>
<dbReference type="GO" id="GO:0003677">
    <property type="term" value="F:DNA binding"/>
    <property type="evidence" value="ECO:0007669"/>
    <property type="project" value="InterPro"/>
</dbReference>
<gene>
    <name evidence="2" type="ORF">BDQ12DRAFT_739478</name>
</gene>
<organism evidence="2 3">
    <name type="scientific">Crucibulum laeve</name>
    <dbReference type="NCBI Taxonomy" id="68775"/>
    <lineage>
        <taxon>Eukaryota</taxon>
        <taxon>Fungi</taxon>
        <taxon>Dikarya</taxon>
        <taxon>Basidiomycota</taxon>
        <taxon>Agaricomycotina</taxon>
        <taxon>Agaricomycetes</taxon>
        <taxon>Agaricomycetidae</taxon>
        <taxon>Agaricales</taxon>
        <taxon>Agaricineae</taxon>
        <taxon>Nidulariaceae</taxon>
        <taxon>Crucibulum</taxon>
    </lineage>
</organism>
<keyword evidence="3" id="KW-1185">Reference proteome</keyword>
<proteinExistence type="predicted"/>
<protein>
    <recommendedName>
        <fullName evidence="1">Histone H2A C-terminal domain-containing protein</fullName>
    </recommendedName>
</protein>
<dbReference type="InterPro" id="IPR009072">
    <property type="entry name" value="Histone-fold"/>
</dbReference>
<dbReference type="SMART" id="SM00414">
    <property type="entry name" value="H2A"/>
    <property type="match status" value="1"/>
</dbReference>
<dbReference type="GO" id="GO:0000786">
    <property type="term" value="C:nucleosome"/>
    <property type="evidence" value="ECO:0007669"/>
    <property type="project" value="InterPro"/>
</dbReference>